<evidence type="ECO:0000256" key="10">
    <source>
        <dbReference type="ARBA" id="ARBA00023306"/>
    </source>
</evidence>
<dbReference type="EC" id="6.3.2.13" evidence="12"/>
<feature type="binding site" evidence="12">
    <location>
        <position position="180"/>
    </location>
    <ligand>
        <name>UDP-N-acetyl-alpha-D-muramoyl-L-alanyl-D-glutamate</name>
        <dbReference type="ChEBI" id="CHEBI:83900"/>
    </ligand>
</feature>
<evidence type="ECO:0000256" key="13">
    <source>
        <dbReference type="RuleBase" id="RU004135"/>
    </source>
</evidence>
<evidence type="ECO:0000256" key="3">
    <source>
        <dbReference type="ARBA" id="ARBA00022490"/>
    </source>
</evidence>
<feature type="binding site" evidence="12">
    <location>
        <position position="456"/>
    </location>
    <ligand>
        <name>meso-2,6-diaminopimelate</name>
        <dbReference type="ChEBI" id="CHEBI:57791"/>
    </ligand>
</feature>
<dbReference type="GO" id="GO:0008765">
    <property type="term" value="F:UDP-N-acetylmuramoylalanyl-D-glutamate-2,6-diaminopimelate ligase activity"/>
    <property type="evidence" value="ECO:0007669"/>
    <property type="project" value="UniProtKB-UniRule"/>
</dbReference>
<dbReference type="Proteomes" id="UP000308489">
    <property type="component" value="Chromosome 1"/>
</dbReference>
<feature type="modified residue" description="N6-carboxylysine" evidence="12">
    <location>
        <position position="220"/>
    </location>
</feature>
<dbReference type="GO" id="GO:0004326">
    <property type="term" value="F:tetrahydrofolylpolyglutamate synthase activity"/>
    <property type="evidence" value="ECO:0007669"/>
    <property type="project" value="InterPro"/>
</dbReference>
<keyword evidence="5 12" id="KW-0132">Cell division</keyword>
<keyword evidence="7 12" id="KW-0067">ATP-binding</keyword>
<dbReference type="SUPFAM" id="SSF63418">
    <property type="entry name" value="MurE/MurF N-terminal domain"/>
    <property type="match status" value="1"/>
</dbReference>
<feature type="binding site" evidence="12">
    <location>
        <begin position="406"/>
        <end position="409"/>
    </location>
    <ligand>
        <name>meso-2,6-diaminopimelate</name>
        <dbReference type="ChEBI" id="CHEBI:57791"/>
    </ligand>
</feature>
<dbReference type="GO" id="GO:0009252">
    <property type="term" value="P:peptidoglycan biosynthetic process"/>
    <property type="evidence" value="ECO:0007669"/>
    <property type="project" value="UniProtKB-UniRule"/>
</dbReference>
<dbReference type="GO" id="GO:0005524">
    <property type="term" value="F:ATP binding"/>
    <property type="evidence" value="ECO:0007669"/>
    <property type="project" value="UniProtKB-UniRule"/>
</dbReference>
<protein>
    <recommendedName>
        <fullName evidence="12">UDP-N-acetylmuramoyl-L-alanyl-D-glutamate--2,6-diaminopimelate ligase</fullName>
        <ecNumber evidence="12">6.3.2.13</ecNumber>
    </recommendedName>
    <alternativeName>
        <fullName evidence="12">Meso-A2pm-adding enzyme</fullName>
    </alternativeName>
    <alternativeName>
        <fullName evidence="12">Meso-diaminopimelate-adding enzyme</fullName>
    </alternativeName>
    <alternativeName>
        <fullName evidence="12">UDP-MurNAc-L-Ala-D-Glu:meso-diaminopimelate ligase</fullName>
    </alternativeName>
    <alternativeName>
        <fullName evidence="12">UDP-MurNAc-tripeptide synthetase</fullName>
    </alternativeName>
    <alternativeName>
        <fullName evidence="12">UDP-N-acetylmuramyl-tripeptide synthetase</fullName>
    </alternativeName>
</protein>
<dbReference type="OrthoDB" id="9800958at2"/>
<evidence type="ECO:0000313" key="17">
    <source>
        <dbReference type="EMBL" id="VTQ87880.1"/>
    </source>
</evidence>
<organism evidence="17 18">
    <name type="scientific">Hathewaya histolytica</name>
    <name type="common">Clostridium histolyticum</name>
    <dbReference type="NCBI Taxonomy" id="1498"/>
    <lineage>
        <taxon>Bacteria</taxon>
        <taxon>Bacillati</taxon>
        <taxon>Bacillota</taxon>
        <taxon>Clostridia</taxon>
        <taxon>Eubacteriales</taxon>
        <taxon>Clostridiaceae</taxon>
        <taxon>Hathewaya</taxon>
    </lineage>
</organism>
<keyword evidence="8 12" id="KW-0133">Cell shape</keyword>
<evidence type="ECO:0000256" key="8">
    <source>
        <dbReference type="ARBA" id="ARBA00022960"/>
    </source>
</evidence>
<sequence>MLLTNILKGIDFKLISGSLDIEINKICYDHRKIENGDLFFALKGATVDGHDFIKEAIKKGAIAVVLSKEVQDDFHNTTLIQVEYGRKALAKASSNYYDNPSDKLKLIGITGTNGKTTSTFMIKSILESEGHKVGLVGTIANYIGNKKIDSSHTTPESLELHKLFKEMLDEGIEYCVMEVSSHSLSLDRVYGVKFKYGIFTNLTQDHLDFHKTFDAYFEAKYKLFEMSENAVINIDDPYGERIIELLQSKENKNIVTYSIDKESDYKAFDESIHSRGVEFKVSHDMANENLYCALPGRYNIYNSLGAIIVALEEGIKLEDVKKALSKAMVPGRCEILTHNKNLGFEIIVDYAHTPDGLENILSTAREFTRGRLISVFGCGGDRDKTKRPIMGKIGCDLSDIAVITSDNPRTEEPMSIIEDILVGLKTDNYIVVENRREAIKRAIIEAQNGDVIVIAGKGHEDYQILKTGKIHFDEREVVDEILKEVF</sequence>
<dbReference type="GO" id="GO:0071555">
    <property type="term" value="P:cell wall organization"/>
    <property type="evidence" value="ECO:0007669"/>
    <property type="project" value="UniProtKB-KW"/>
</dbReference>
<keyword evidence="11 12" id="KW-0961">Cell wall biogenesis/degradation</keyword>
<comment type="catalytic activity">
    <reaction evidence="12">
        <text>UDP-N-acetyl-alpha-D-muramoyl-L-alanyl-D-glutamate + meso-2,6-diaminopimelate + ATP = UDP-N-acetyl-alpha-D-muramoyl-L-alanyl-gamma-D-glutamyl-meso-2,6-diaminopimelate + ADP + phosphate + H(+)</text>
        <dbReference type="Rhea" id="RHEA:23676"/>
        <dbReference type="ChEBI" id="CHEBI:15378"/>
        <dbReference type="ChEBI" id="CHEBI:30616"/>
        <dbReference type="ChEBI" id="CHEBI:43474"/>
        <dbReference type="ChEBI" id="CHEBI:57791"/>
        <dbReference type="ChEBI" id="CHEBI:83900"/>
        <dbReference type="ChEBI" id="CHEBI:83905"/>
        <dbReference type="ChEBI" id="CHEBI:456216"/>
        <dbReference type="EC" id="6.3.2.13"/>
    </reaction>
</comment>
<keyword evidence="6 12" id="KW-0547">Nucleotide-binding</keyword>
<gene>
    <name evidence="12 17" type="primary">murE</name>
    <name evidence="17" type="ORF">NCTC503_01150</name>
</gene>
<feature type="binding site" evidence="12">
    <location>
        <position position="382"/>
    </location>
    <ligand>
        <name>meso-2,6-diaminopimelate</name>
        <dbReference type="ChEBI" id="CHEBI:57791"/>
    </ligand>
</feature>
<dbReference type="Pfam" id="PF08245">
    <property type="entry name" value="Mur_ligase_M"/>
    <property type="match status" value="1"/>
</dbReference>
<dbReference type="GO" id="GO:0000287">
    <property type="term" value="F:magnesium ion binding"/>
    <property type="evidence" value="ECO:0007669"/>
    <property type="project" value="UniProtKB-UniRule"/>
</dbReference>
<dbReference type="GO" id="GO:0051301">
    <property type="term" value="P:cell division"/>
    <property type="evidence" value="ECO:0007669"/>
    <property type="project" value="UniProtKB-KW"/>
</dbReference>
<dbReference type="InterPro" id="IPR018109">
    <property type="entry name" value="Folylpolyglutamate_synth_CS"/>
</dbReference>
<dbReference type="Gene3D" id="3.40.1390.10">
    <property type="entry name" value="MurE/MurF, N-terminal domain"/>
    <property type="match status" value="1"/>
</dbReference>
<feature type="binding site" evidence="12">
    <location>
        <begin position="153"/>
        <end position="154"/>
    </location>
    <ligand>
        <name>UDP-N-acetyl-alpha-D-muramoyl-L-alanyl-D-glutamate</name>
        <dbReference type="ChEBI" id="CHEBI:83900"/>
    </ligand>
</feature>
<feature type="domain" description="Mur ligase C-terminal" evidence="15">
    <location>
        <begin position="331"/>
        <end position="458"/>
    </location>
</feature>
<dbReference type="Gene3D" id="3.40.1190.10">
    <property type="entry name" value="Mur-like, catalytic domain"/>
    <property type="match status" value="1"/>
</dbReference>
<dbReference type="Pfam" id="PF01225">
    <property type="entry name" value="Mur_ligase"/>
    <property type="match status" value="1"/>
</dbReference>
<feature type="binding site" evidence="12">
    <location>
        <position position="460"/>
    </location>
    <ligand>
        <name>meso-2,6-diaminopimelate</name>
        <dbReference type="ChEBI" id="CHEBI:57791"/>
    </ligand>
</feature>
<keyword evidence="3 12" id="KW-0963">Cytoplasm</keyword>
<dbReference type="InterPro" id="IPR035911">
    <property type="entry name" value="MurE/MurF_N"/>
</dbReference>
<dbReference type="PANTHER" id="PTHR23135">
    <property type="entry name" value="MUR LIGASE FAMILY MEMBER"/>
    <property type="match status" value="1"/>
</dbReference>
<dbReference type="SUPFAM" id="SSF53244">
    <property type="entry name" value="MurD-like peptide ligases, peptide-binding domain"/>
    <property type="match status" value="1"/>
</dbReference>
<dbReference type="NCBIfam" id="NF001124">
    <property type="entry name" value="PRK00139.1-2"/>
    <property type="match status" value="1"/>
</dbReference>
<dbReference type="AlphaFoldDB" id="A0A4U9RGM6"/>
<evidence type="ECO:0000256" key="12">
    <source>
        <dbReference type="HAMAP-Rule" id="MF_00208"/>
    </source>
</evidence>
<evidence type="ECO:0000313" key="18">
    <source>
        <dbReference type="Proteomes" id="UP000308489"/>
    </source>
</evidence>
<reference evidence="17 18" key="1">
    <citation type="submission" date="2019-05" db="EMBL/GenBank/DDBJ databases">
        <authorList>
            <consortium name="Pathogen Informatics"/>
        </authorList>
    </citation>
    <scope>NUCLEOTIDE SEQUENCE [LARGE SCALE GENOMIC DNA]</scope>
    <source>
        <strain evidence="17 18">NCTC503</strain>
    </source>
</reference>
<dbReference type="RefSeq" id="WP_138209841.1">
    <property type="nucleotide sequence ID" value="NZ_CBCRUQ010000004.1"/>
</dbReference>
<dbReference type="InterPro" id="IPR005761">
    <property type="entry name" value="UDP-N-AcMur-Glu-dNH2Pim_ligase"/>
</dbReference>
<keyword evidence="4 12" id="KW-0436">Ligase</keyword>
<feature type="domain" description="Mur ligase N-terminal catalytic" evidence="14">
    <location>
        <begin position="23"/>
        <end position="97"/>
    </location>
</feature>
<dbReference type="InterPro" id="IPR000713">
    <property type="entry name" value="Mur_ligase_N"/>
</dbReference>
<dbReference type="GO" id="GO:0005737">
    <property type="term" value="C:cytoplasm"/>
    <property type="evidence" value="ECO:0007669"/>
    <property type="project" value="UniProtKB-SubCell"/>
</dbReference>
<dbReference type="InterPro" id="IPR036615">
    <property type="entry name" value="Mur_ligase_C_dom_sf"/>
</dbReference>
<dbReference type="PANTHER" id="PTHR23135:SF4">
    <property type="entry name" value="UDP-N-ACETYLMURAMOYL-L-ALANYL-D-GLUTAMATE--2,6-DIAMINOPIMELATE LIGASE MURE HOMOLOG, CHLOROPLASTIC"/>
    <property type="match status" value="1"/>
</dbReference>
<evidence type="ECO:0000259" key="15">
    <source>
        <dbReference type="Pfam" id="PF02875"/>
    </source>
</evidence>
<comment type="caution">
    <text evidence="12">Lacks conserved residue(s) required for the propagation of feature annotation.</text>
</comment>
<dbReference type="GO" id="GO:0008360">
    <property type="term" value="P:regulation of cell shape"/>
    <property type="evidence" value="ECO:0007669"/>
    <property type="project" value="UniProtKB-KW"/>
</dbReference>
<keyword evidence="10 12" id="KW-0131">Cell cycle</keyword>
<dbReference type="KEGG" id="hhw:NCTC503_01150"/>
<comment type="function">
    <text evidence="12">Catalyzes the addition of meso-diaminopimelic acid to the nucleotide precursor UDP-N-acetylmuramoyl-L-alanyl-D-glutamate (UMAG) in the biosynthesis of bacterial cell-wall peptidoglycan.</text>
</comment>
<dbReference type="InterPro" id="IPR036565">
    <property type="entry name" value="Mur-like_cat_sf"/>
</dbReference>
<evidence type="ECO:0000256" key="4">
    <source>
        <dbReference type="ARBA" id="ARBA00022598"/>
    </source>
</evidence>
<dbReference type="NCBIfam" id="TIGR01085">
    <property type="entry name" value="murE"/>
    <property type="match status" value="1"/>
</dbReference>
<evidence type="ECO:0000256" key="5">
    <source>
        <dbReference type="ARBA" id="ARBA00022618"/>
    </source>
</evidence>
<dbReference type="HAMAP" id="MF_00208">
    <property type="entry name" value="MurE"/>
    <property type="match status" value="1"/>
</dbReference>
<keyword evidence="18" id="KW-1185">Reference proteome</keyword>
<comment type="pathway">
    <text evidence="1 12 13">Cell wall biogenesis; peptidoglycan biosynthesis.</text>
</comment>
<evidence type="ECO:0000256" key="1">
    <source>
        <dbReference type="ARBA" id="ARBA00004752"/>
    </source>
</evidence>
<proteinExistence type="inferred from homology"/>
<feature type="short sequence motif" description="Meso-diaminopimelate recognition motif" evidence="12">
    <location>
        <begin position="406"/>
        <end position="409"/>
    </location>
</feature>
<dbReference type="PROSITE" id="PS01011">
    <property type="entry name" value="FOLYLPOLYGLU_SYNT_1"/>
    <property type="match status" value="1"/>
</dbReference>
<dbReference type="EMBL" id="LR590481">
    <property type="protein sequence ID" value="VTQ87880.1"/>
    <property type="molecule type" value="Genomic_DNA"/>
</dbReference>
<dbReference type="SUPFAM" id="SSF53623">
    <property type="entry name" value="MurD-like peptide ligases, catalytic domain"/>
    <property type="match status" value="1"/>
</dbReference>
<feature type="binding site" evidence="12">
    <location>
        <position position="188"/>
    </location>
    <ligand>
        <name>UDP-N-acetyl-alpha-D-muramoyl-L-alanyl-D-glutamate</name>
        <dbReference type="ChEBI" id="CHEBI:83900"/>
    </ligand>
</feature>
<evidence type="ECO:0000256" key="9">
    <source>
        <dbReference type="ARBA" id="ARBA00022984"/>
    </source>
</evidence>
<feature type="binding site" evidence="12">
    <location>
        <begin position="111"/>
        <end position="117"/>
    </location>
    <ligand>
        <name>ATP</name>
        <dbReference type="ChEBI" id="CHEBI:30616"/>
    </ligand>
</feature>
<evidence type="ECO:0000256" key="6">
    <source>
        <dbReference type="ARBA" id="ARBA00022741"/>
    </source>
</evidence>
<dbReference type="Pfam" id="PF02875">
    <property type="entry name" value="Mur_ligase_C"/>
    <property type="match status" value="1"/>
</dbReference>
<comment type="PTM">
    <text evidence="12">Carboxylation is probably crucial for Mg(2+) binding and, consequently, for the gamma-phosphate positioning of ATP.</text>
</comment>
<dbReference type="InterPro" id="IPR013221">
    <property type="entry name" value="Mur_ligase_cen"/>
</dbReference>
<comment type="similarity">
    <text evidence="2 12">Belongs to the MurCDEF family. MurE subfamily.</text>
</comment>
<feature type="domain" description="Mur ligase central" evidence="16">
    <location>
        <begin position="109"/>
        <end position="310"/>
    </location>
</feature>
<dbReference type="InterPro" id="IPR004101">
    <property type="entry name" value="Mur_ligase_C"/>
</dbReference>
<dbReference type="NCBIfam" id="NF001126">
    <property type="entry name" value="PRK00139.1-4"/>
    <property type="match status" value="1"/>
</dbReference>
<evidence type="ECO:0000259" key="14">
    <source>
        <dbReference type="Pfam" id="PF01225"/>
    </source>
</evidence>
<accession>A0A4U9RGM6</accession>
<dbReference type="UniPathway" id="UPA00219"/>
<evidence type="ECO:0000259" key="16">
    <source>
        <dbReference type="Pfam" id="PF08245"/>
    </source>
</evidence>
<evidence type="ECO:0000256" key="7">
    <source>
        <dbReference type="ARBA" id="ARBA00022840"/>
    </source>
</evidence>
<comment type="subcellular location">
    <subcellularLocation>
        <location evidence="12 13">Cytoplasm</location>
    </subcellularLocation>
</comment>
<name>A0A4U9RGM6_HATHI</name>
<dbReference type="Gene3D" id="3.90.190.20">
    <property type="entry name" value="Mur ligase, C-terminal domain"/>
    <property type="match status" value="1"/>
</dbReference>
<evidence type="ECO:0000256" key="11">
    <source>
        <dbReference type="ARBA" id="ARBA00023316"/>
    </source>
</evidence>
<comment type="cofactor">
    <cofactor evidence="12">
        <name>Mg(2+)</name>
        <dbReference type="ChEBI" id="CHEBI:18420"/>
    </cofactor>
</comment>
<keyword evidence="9 12" id="KW-0573">Peptidoglycan synthesis</keyword>
<evidence type="ECO:0000256" key="2">
    <source>
        <dbReference type="ARBA" id="ARBA00005898"/>
    </source>
</evidence>
<keyword evidence="12" id="KW-0460">Magnesium</keyword>